<dbReference type="RefSeq" id="WP_120042069.1">
    <property type="nucleotide sequence ID" value="NZ_QZFU01000019.1"/>
</dbReference>
<gene>
    <name evidence="6" type="ORF">D5S18_17710</name>
</gene>
<keyword evidence="7" id="KW-1185">Reference proteome</keyword>
<dbReference type="Gene3D" id="1.10.10.60">
    <property type="entry name" value="Homeodomain-like"/>
    <property type="match status" value="1"/>
</dbReference>
<dbReference type="PANTHER" id="PTHR30055:SF234">
    <property type="entry name" value="HTH-TYPE TRANSCRIPTIONAL REGULATOR BETI"/>
    <property type="match status" value="1"/>
</dbReference>
<evidence type="ECO:0000313" key="7">
    <source>
        <dbReference type="Proteomes" id="UP000266677"/>
    </source>
</evidence>
<evidence type="ECO:0000313" key="6">
    <source>
        <dbReference type="EMBL" id="RJO75195.1"/>
    </source>
</evidence>
<dbReference type="InterPro" id="IPR050109">
    <property type="entry name" value="HTH-type_TetR-like_transc_reg"/>
</dbReference>
<evidence type="ECO:0000256" key="1">
    <source>
        <dbReference type="ARBA" id="ARBA00023015"/>
    </source>
</evidence>
<protein>
    <submittedName>
        <fullName evidence="6">TetR family transcriptional regulator</fullName>
    </submittedName>
</protein>
<reference evidence="6 7" key="1">
    <citation type="submission" date="2018-09" db="EMBL/GenBank/DDBJ databases">
        <title>YIM PH21274 draft genome.</title>
        <authorList>
            <person name="Miao C."/>
        </authorList>
    </citation>
    <scope>NUCLEOTIDE SEQUENCE [LARGE SCALE GENOMIC DNA]</scope>
    <source>
        <strain evidence="6 7">YIM PH 21724</strain>
    </source>
</reference>
<dbReference type="InterPro" id="IPR006120">
    <property type="entry name" value="Resolvase_HTH_dom"/>
</dbReference>
<evidence type="ECO:0000256" key="2">
    <source>
        <dbReference type="ARBA" id="ARBA00023125"/>
    </source>
</evidence>
<evidence type="ECO:0000256" key="4">
    <source>
        <dbReference type="PROSITE-ProRule" id="PRU00335"/>
    </source>
</evidence>
<keyword evidence="2 4" id="KW-0238">DNA-binding</keyword>
<feature type="domain" description="HTH tetR-type" evidence="5">
    <location>
        <begin position="4"/>
        <end position="64"/>
    </location>
</feature>
<dbReference type="SUPFAM" id="SSF46689">
    <property type="entry name" value="Homeodomain-like"/>
    <property type="match status" value="2"/>
</dbReference>
<accession>A0A3A4KAX6</accession>
<dbReference type="InterPro" id="IPR009057">
    <property type="entry name" value="Homeodomain-like_sf"/>
</dbReference>
<dbReference type="PROSITE" id="PS50977">
    <property type="entry name" value="HTH_TETR_2"/>
    <property type="match status" value="1"/>
</dbReference>
<dbReference type="Gene3D" id="1.10.357.10">
    <property type="entry name" value="Tetracycline Repressor, domain 2"/>
    <property type="match status" value="1"/>
</dbReference>
<dbReference type="Pfam" id="PF00440">
    <property type="entry name" value="TetR_N"/>
    <property type="match status" value="1"/>
</dbReference>
<keyword evidence="1" id="KW-0805">Transcription regulation</keyword>
<dbReference type="Proteomes" id="UP000266677">
    <property type="component" value="Unassembled WGS sequence"/>
</dbReference>
<dbReference type="GO" id="GO:0000976">
    <property type="term" value="F:transcription cis-regulatory region binding"/>
    <property type="evidence" value="ECO:0007669"/>
    <property type="project" value="TreeGrafter"/>
</dbReference>
<keyword evidence="3" id="KW-0804">Transcription</keyword>
<feature type="DNA-binding region" description="H-T-H motif" evidence="4">
    <location>
        <begin position="27"/>
        <end position="46"/>
    </location>
</feature>
<dbReference type="OrthoDB" id="3186364at2"/>
<comment type="caution">
    <text evidence="6">The sequence shown here is derived from an EMBL/GenBank/DDBJ whole genome shotgun (WGS) entry which is preliminary data.</text>
</comment>
<sequence>MTEAGTRERILTVALHLFGAHGYHRTSVRAIAEQLGITKAGVLYHYPSKYDILAGLAEPLLVAMEATVAAAAAAPPAVARRTVIEGLLDTYLTHRYLLRLVLNDLSMAGPGAIFERFRDAMLAANHLVAGPDPTFAEQVRAAQIIGAMGDPIVLYPDAPTAELREQVLSGIESLCGAASSERTVRRGRPPAMSPELVAAARRMSERDGSGVAEIARELGVSRATLYRYLKEKRL</sequence>
<dbReference type="AlphaFoldDB" id="A0A3A4KAX6"/>
<dbReference type="CDD" id="cd00569">
    <property type="entry name" value="HTH_Hin_like"/>
    <property type="match status" value="1"/>
</dbReference>
<proteinExistence type="predicted"/>
<dbReference type="PANTHER" id="PTHR30055">
    <property type="entry name" value="HTH-TYPE TRANSCRIPTIONAL REGULATOR RUTR"/>
    <property type="match status" value="1"/>
</dbReference>
<evidence type="ECO:0000256" key="3">
    <source>
        <dbReference type="ARBA" id="ARBA00023163"/>
    </source>
</evidence>
<organism evidence="6 7">
    <name type="scientific">Nocardia panacis</name>
    <dbReference type="NCBI Taxonomy" id="2340916"/>
    <lineage>
        <taxon>Bacteria</taxon>
        <taxon>Bacillati</taxon>
        <taxon>Actinomycetota</taxon>
        <taxon>Actinomycetes</taxon>
        <taxon>Mycobacteriales</taxon>
        <taxon>Nocardiaceae</taxon>
        <taxon>Nocardia</taxon>
    </lineage>
</organism>
<dbReference type="EMBL" id="QZFU01000019">
    <property type="protein sequence ID" value="RJO75195.1"/>
    <property type="molecule type" value="Genomic_DNA"/>
</dbReference>
<dbReference type="GO" id="GO:0000150">
    <property type="term" value="F:DNA strand exchange activity"/>
    <property type="evidence" value="ECO:0007669"/>
    <property type="project" value="InterPro"/>
</dbReference>
<dbReference type="PRINTS" id="PR00455">
    <property type="entry name" value="HTHTETR"/>
</dbReference>
<dbReference type="Pfam" id="PF02796">
    <property type="entry name" value="HTH_7"/>
    <property type="match status" value="1"/>
</dbReference>
<name>A0A3A4KAX6_9NOCA</name>
<dbReference type="InterPro" id="IPR001647">
    <property type="entry name" value="HTH_TetR"/>
</dbReference>
<evidence type="ECO:0000259" key="5">
    <source>
        <dbReference type="PROSITE" id="PS50977"/>
    </source>
</evidence>
<dbReference type="GO" id="GO:0003700">
    <property type="term" value="F:DNA-binding transcription factor activity"/>
    <property type="evidence" value="ECO:0007669"/>
    <property type="project" value="TreeGrafter"/>
</dbReference>